<accession>A0A066TYD6</accession>
<dbReference type="AlphaFoldDB" id="A0A066TYD6"/>
<evidence type="ECO:0000313" key="2">
    <source>
        <dbReference type="Proteomes" id="UP000027345"/>
    </source>
</evidence>
<dbReference type="STRING" id="287986.DV20_28815"/>
<gene>
    <name evidence="1" type="ORF">DV20_28815</name>
</gene>
<dbReference type="EMBL" id="JMQI01000062">
    <property type="protein sequence ID" value="KDN18597.1"/>
    <property type="molecule type" value="Genomic_DNA"/>
</dbReference>
<name>A0A066TYD6_9PSEU</name>
<reference evidence="1 2" key="1">
    <citation type="submission" date="2014-05" db="EMBL/GenBank/DDBJ databases">
        <title>Draft genome sequence of Amycolatopsis rifamycinica DSM 46095.</title>
        <authorList>
            <person name="Lal R."/>
            <person name="Saxena A."/>
            <person name="Kumari R."/>
            <person name="Mukherjee U."/>
            <person name="Singh P."/>
            <person name="Sangwan N."/>
            <person name="Mahato N.K."/>
        </authorList>
    </citation>
    <scope>NUCLEOTIDE SEQUENCE [LARGE SCALE GENOMIC DNA]</scope>
    <source>
        <strain evidence="1 2">DSM 46095</strain>
    </source>
</reference>
<keyword evidence="2" id="KW-1185">Reference proteome</keyword>
<dbReference type="Proteomes" id="UP000027345">
    <property type="component" value="Unassembled WGS sequence"/>
</dbReference>
<proteinExistence type="predicted"/>
<sequence>MAVGGPCEEIEKAISARPAPGEPAKSFAGWGIEHAVVITAGSWSPAGAWTRGWAAALIARVRTSRG</sequence>
<comment type="caution">
    <text evidence="1">The sequence shown here is derived from an EMBL/GenBank/DDBJ whole genome shotgun (WGS) entry which is preliminary data.</text>
</comment>
<organism evidence="1 2">
    <name type="scientific">Amycolatopsis rifamycinica</name>
    <dbReference type="NCBI Taxonomy" id="287986"/>
    <lineage>
        <taxon>Bacteria</taxon>
        <taxon>Bacillati</taxon>
        <taxon>Actinomycetota</taxon>
        <taxon>Actinomycetes</taxon>
        <taxon>Pseudonocardiales</taxon>
        <taxon>Pseudonocardiaceae</taxon>
        <taxon>Amycolatopsis</taxon>
    </lineage>
</organism>
<protein>
    <submittedName>
        <fullName evidence="1">Uncharacterized protein</fullName>
    </submittedName>
</protein>
<evidence type="ECO:0000313" key="1">
    <source>
        <dbReference type="EMBL" id="KDN18597.1"/>
    </source>
</evidence>